<dbReference type="EMBL" id="MU005774">
    <property type="protein sequence ID" value="KAF2707087.1"/>
    <property type="molecule type" value="Genomic_DNA"/>
</dbReference>
<dbReference type="PANTHER" id="PTHR10655:SF64">
    <property type="entry name" value="PHOSPHOLIPASE_CARBOXYLESTERASE_THIOESTERASE DOMAIN-CONTAINING PROTEIN"/>
    <property type="match status" value="1"/>
</dbReference>
<dbReference type="SUPFAM" id="SSF53474">
    <property type="entry name" value="alpha/beta-Hydrolases"/>
    <property type="match status" value="1"/>
</dbReference>
<dbReference type="OrthoDB" id="2418081at2759"/>
<dbReference type="PANTHER" id="PTHR10655">
    <property type="entry name" value="LYSOPHOSPHOLIPASE-RELATED"/>
    <property type="match status" value="1"/>
</dbReference>
<gene>
    <name evidence="3" type="ORF">K504DRAFT_337982</name>
</gene>
<name>A0A6G1K3Y6_9PLEO</name>
<dbReference type="AlphaFoldDB" id="A0A6G1K3Y6"/>
<organism evidence="3 4">
    <name type="scientific">Pleomassaria siparia CBS 279.74</name>
    <dbReference type="NCBI Taxonomy" id="1314801"/>
    <lineage>
        <taxon>Eukaryota</taxon>
        <taxon>Fungi</taxon>
        <taxon>Dikarya</taxon>
        <taxon>Ascomycota</taxon>
        <taxon>Pezizomycotina</taxon>
        <taxon>Dothideomycetes</taxon>
        <taxon>Pleosporomycetidae</taxon>
        <taxon>Pleosporales</taxon>
        <taxon>Pleomassariaceae</taxon>
        <taxon>Pleomassaria</taxon>
    </lineage>
</organism>
<feature type="non-terminal residue" evidence="3">
    <location>
        <position position="1"/>
    </location>
</feature>
<dbReference type="InterPro" id="IPR029058">
    <property type="entry name" value="AB_hydrolase_fold"/>
</dbReference>
<evidence type="ECO:0000256" key="1">
    <source>
        <dbReference type="ARBA" id="ARBA00006499"/>
    </source>
</evidence>
<dbReference type="GO" id="GO:0008474">
    <property type="term" value="F:palmitoyl-(protein) hydrolase activity"/>
    <property type="evidence" value="ECO:0007669"/>
    <property type="project" value="TreeGrafter"/>
</dbReference>
<evidence type="ECO:0000313" key="4">
    <source>
        <dbReference type="Proteomes" id="UP000799428"/>
    </source>
</evidence>
<keyword evidence="4" id="KW-1185">Reference proteome</keyword>
<dbReference type="GO" id="GO:0005737">
    <property type="term" value="C:cytoplasm"/>
    <property type="evidence" value="ECO:0007669"/>
    <property type="project" value="TreeGrafter"/>
</dbReference>
<reference evidence="3" key="1">
    <citation type="journal article" date="2020" name="Stud. Mycol.">
        <title>101 Dothideomycetes genomes: a test case for predicting lifestyles and emergence of pathogens.</title>
        <authorList>
            <person name="Haridas S."/>
            <person name="Albert R."/>
            <person name="Binder M."/>
            <person name="Bloem J."/>
            <person name="Labutti K."/>
            <person name="Salamov A."/>
            <person name="Andreopoulos B."/>
            <person name="Baker S."/>
            <person name="Barry K."/>
            <person name="Bills G."/>
            <person name="Bluhm B."/>
            <person name="Cannon C."/>
            <person name="Castanera R."/>
            <person name="Culley D."/>
            <person name="Daum C."/>
            <person name="Ezra D."/>
            <person name="Gonzalez J."/>
            <person name="Henrissat B."/>
            <person name="Kuo A."/>
            <person name="Liang C."/>
            <person name="Lipzen A."/>
            <person name="Lutzoni F."/>
            <person name="Magnuson J."/>
            <person name="Mondo S."/>
            <person name="Nolan M."/>
            <person name="Ohm R."/>
            <person name="Pangilinan J."/>
            <person name="Park H.-J."/>
            <person name="Ramirez L."/>
            <person name="Alfaro M."/>
            <person name="Sun H."/>
            <person name="Tritt A."/>
            <person name="Yoshinaga Y."/>
            <person name="Zwiers L.-H."/>
            <person name="Turgeon B."/>
            <person name="Goodwin S."/>
            <person name="Spatafora J."/>
            <person name="Crous P."/>
            <person name="Grigoriev I."/>
        </authorList>
    </citation>
    <scope>NUCLEOTIDE SEQUENCE</scope>
    <source>
        <strain evidence="3">CBS 279.74</strain>
    </source>
</reference>
<protein>
    <recommendedName>
        <fullName evidence="2">Phospholipase/carboxylesterase/thioesterase domain-containing protein</fullName>
    </recommendedName>
</protein>
<feature type="domain" description="Phospholipase/carboxylesterase/thioesterase" evidence="2">
    <location>
        <begin position="7"/>
        <end position="168"/>
    </location>
</feature>
<dbReference type="GO" id="GO:0052689">
    <property type="term" value="F:carboxylic ester hydrolase activity"/>
    <property type="evidence" value="ECO:0007669"/>
    <property type="project" value="TreeGrafter"/>
</dbReference>
<comment type="similarity">
    <text evidence="1">Belongs to the AB hydrolase superfamily. AB hydrolase 2 family.</text>
</comment>
<dbReference type="Pfam" id="PF02230">
    <property type="entry name" value="Abhydrolase_2"/>
    <property type="match status" value="1"/>
</dbReference>
<sequence>VIAPTSSIHKTTLIVLHGRGGKAERFAAPLLENLVSPLASTISEPQSHSFHSYFPHTKFIFPTASLRRAVAYNRSLIHQWFDMYPLDRFSPEHKQHVQLPGLRESVVHIHGLLKEATEEVGTNNVVLMGLSQGCAVGLLSLMLWRGEALGAFVGMCGWLPLRKSMLESLEPVDVFGEDGGDVFERDDMEEEEEEEDTREFEQAVEWLSEELELPRSEIGLKGVRNISVQQTPVFLGHGIEDER</sequence>
<dbReference type="InterPro" id="IPR050565">
    <property type="entry name" value="LYPA1-2/EST-like"/>
</dbReference>
<dbReference type="Proteomes" id="UP000799428">
    <property type="component" value="Unassembled WGS sequence"/>
</dbReference>
<accession>A0A6G1K3Y6</accession>
<evidence type="ECO:0000259" key="2">
    <source>
        <dbReference type="Pfam" id="PF02230"/>
    </source>
</evidence>
<evidence type="ECO:0000313" key="3">
    <source>
        <dbReference type="EMBL" id="KAF2707087.1"/>
    </source>
</evidence>
<dbReference type="InterPro" id="IPR003140">
    <property type="entry name" value="PLipase/COase/thioEstase"/>
</dbReference>
<dbReference type="Gene3D" id="3.40.50.1820">
    <property type="entry name" value="alpha/beta hydrolase"/>
    <property type="match status" value="1"/>
</dbReference>
<feature type="non-terminal residue" evidence="3">
    <location>
        <position position="243"/>
    </location>
</feature>
<proteinExistence type="inferred from homology"/>